<dbReference type="Proteomes" id="UP000070700">
    <property type="component" value="Unassembled WGS sequence"/>
</dbReference>
<dbReference type="GeneID" id="28819356"/>
<dbReference type="InParanoid" id="A0A194X1L9"/>
<sequence>MPFITLINPQVPAGKETEFLAAIEKAIPEMKAQPGVLGISAGPIVAIDGKAISELKYIETVAFATREDEQAFANSEWIQNKRKEMEARGVEPPRHALFACSEFPAEKATHPFVRFSRITVSDESKIDDVRAAWKELMGAIGKDVWGAKSVEGEEIVGLGVCGFDSLEEAEAAFSKPEAKAALDKYHALGQCKDVVVKLTVY</sequence>
<dbReference type="InterPro" id="IPR011008">
    <property type="entry name" value="Dimeric_a/b-barrel"/>
</dbReference>
<gene>
    <name evidence="1" type="ORF">LY89DRAFT_590976</name>
</gene>
<accession>A0A194X1L9</accession>
<dbReference type="EMBL" id="KQ947421">
    <property type="protein sequence ID" value="KUJ14096.1"/>
    <property type="molecule type" value="Genomic_DNA"/>
</dbReference>
<evidence type="ECO:0000313" key="1">
    <source>
        <dbReference type="EMBL" id="KUJ14096.1"/>
    </source>
</evidence>
<name>A0A194X1L9_MOLSC</name>
<reference evidence="1 2" key="1">
    <citation type="submission" date="2015-10" db="EMBL/GenBank/DDBJ databases">
        <title>Full genome of DAOMC 229536 Phialocephala scopiformis, a fungal endophyte of spruce producing the potent anti-insectan compound rugulosin.</title>
        <authorList>
            <consortium name="DOE Joint Genome Institute"/>
            <person name="Walker A.K."/>
            <person name="Frasz S.L."/>
            <person name="Seifert K.A."/>
            <person name="Miller J.D."/>
            <person name="Mondo S.J."/>
            <person name="Labutti K."/>
            <person name="Lipzen A."/>
            <person name="Dockter R."/>
            <person name="Kennedy M."/>
            <person name="Grigoriev I.V."/>
            <person name="Spatafora J.W."/>
        </authorList>
    </citation>
    <scope>NUCLEOTIDE SEQUENCE [LARGE SCALE GENOMIC DNA]</scope>
    <source>
        <strain evidence="1 2">CBS 120377</strain>
    </source>
</reference>
<organism evidence="1 2">
    <name type="scientific">Mollisia scopiformis</name>
    <name type="common">Conifer needle endophyte fungus</name>
    <name type="synonym">Phialocephala scopiformis</name>
    <dbReference type="NCBI Taxonomy" id="149040"/>
    <lineage>
        <taxon>Eukaryota</taxon>
        <taxon>Fungi</taxon>
        <taxon>Dikarya</taxon>
        <taxon>Ascomycota</taxon>
        <taxon>Pezizomycotina</taxon>
        <taxon>Leotiomycetes</taxon>
        <taxon>Helotiales</taxon>
        <taxon>Mollisiaceae</taxon>
        <taxon>Mollisia</taxon>
    </lineage>
</organism>
<dbReference type="RefSeq" id="XP_018068451.1">
    <property type="nucleotide sequence ID" value="XM_018209630.1"/>
</dbReference>
<proteinExistence type="predicted"/>
<dbReference type="OrthoDB" id="3546164at2759"/>
<keyword evidence="2" id="KW-1185">Reference proteome</keyword>
<dbReference type="AlphaFoldDB" id="A0A194X1L9"/>
<dbReference type="SUPFAM" id="SSF54909">
    <property type="entry name" value="Dimeric alpha+beta barrel"/>
    <property type="match status" value="1"/>
</dbReference>
<protein>
    <submittedName>
        <fullName evidence="1">Uncharacterized protein</fullName>
    </submittedName>
</protein>
<evidence type="ECO:0000313" key="2">
    <source>
        <dbReference type="Proteomes" id="UP000070700"/>
    </source>
</evidence>
<dbReference type="KEGG" id="psco:LY89DRAFT_590976"/>